<dbReference type="Pfam" id="PF03372">
    <property type="entry name" value="Exo_endo_phos"/>
    <property type="match status" value="1"/>
</dbReference>
<dbReference type="PANTHER" id="PTHR14859:SF15">
    <property type="entry name" value="ENDONUCLEASE_EXONUCLEASE_PHOSPHATASE DOMAIN-CONTAINING PROTEIN"/>
    <property type="match status" value="1"/>
</dbReference>
<organism evidence="3 4">
    <name type="scientific">Agromyces hippuratus</name>
    <dbReference type="NCBI Taxonomy" id="286438"/>
    <lineage>
        <taxon>Bacteria</taxon>
        <taxon>Bacillati</taxon>
        <taxon>Actinomycetota</taxon>
        <taxon>Actinomycetes</taxon>
        <taxon>Micrococcales</taxon>
        <taxon>Microbacteriaceae</taxon>
        <taxon>Agromyces</taxon>
    </lineage>
</organism>
<evidence type="ECO:0000313" key="3">
    <source>
        <dbReference type="EMBL" id="NYG19986.1"/>
    </source>
</evidence>
<keyword evidence="3" id="KW-0269">Exonuclease</keyword>
<keyword evidence="3" id="KW-0255">Endonuclease</keyword>
<evidence type="ECO:0000313" key="4">
    <source>
        <dbReference type="Proteomes" id="UP000549066"/>
    </source>
</evidence>
<dbReference type="AlphaFoldDB" id="A0A852WPW2"/>
<feature type="signal peptide" evidence="1">
    <location>
        <begin position="1"/>
        <end position="26"/>
    </location>
</feature>
<dbReference type="Gene3D" id="3.60.10.10">
    <property type="entry name" value="Endonuclease/exonuclease/phosphatase"/>
    <property type="match status" value="1"/>
</dbReference>
<dbReference type="Proteomes" id="UP000549066">
    <property type="component" value="Unassembled WGS sequence"/>
</dbReference>
<evidence type="ECO:0000256" key="1">
    <source>
        <dbReference type="SAM" id="SignalP"/>
    </source>
</evidence>
<dbReference type="InterPro" id="IPR051916">
    <property type="entry name" value="GPI-anchor_lipid_remodeler"/>
</dbReference>
<feature type="domain" description="Endonuclease/exonuclease/phosphatase" evidence="2">
    <location>
        <begin position="43"/>
        <end position="269"/>
    </location>
</feature>
<keyword evidence="3" id="KW-0378">Hydrolase</keyword>
<keyword evidence="1" id="KW-0732">Signal</keyword>
<reference evidence="3 4" key="1">
    <citation type="submission" date="2020-07" db="EMBL/GenBank/DDBJ databases">
        <title>Sequencing the genomes of 1000 actinobacteria strains.</title>
        <authorList>
            <person name="Klenk H.-P."/>
        </authorList>
    </citation>
    <scope>NUCLEOTIDE SEQUENCE [LARGE SCALE GENOMIC DNA]</scope>
    <source>
        <strain evidence="3 4">DSM 8598</strain>
    </source>
</reference>
<keyword evidence="4" id="KW-1185">Reference proteome</keyword>
<dbReference type="PANTHER" id="PTHR14859">
    <property type="entry name" value="CALCOFLUOR WHITE HYPERSENSITIVE PROTEIN PRECURSOR"/>
    <property type="match status" value="1"/>
</dbReference>
<dbReference type="SUPFAM" id="SSF56219">
    <property type="entry name" value="DNase I-like"/>
    <property type="match status" value="1"/>
</dbReference>
<dbReference type="GO" id="GO:0016020">
    <property type="term" value="C:membrane"/>
    <property type="evidence" value="ECO:0007669"/>
    <property type="project" value="GOC"/>
</dbReference>
<sequence>MLRRILAGGALAATLTLAAVGGSAVADPGDAADRTGARVLDVLTYNIHHAEGTDGVLDLERIADVIRESGADVVGLQEVDRHYSARSQWIDQPAELAELLGYHVVFGANIDKPAPAGSTDRVQYGTAILSRYPIVSSENSRLFTSPGEEPRGLLHAALDVNGVTVDVYSTHLNHRLQSDRMQETADIVEIVGDNDPAIVVGDVNAEPGAPELAVLDATFTDAWTVAGHGDGFSHPAEDPHARIDNIYVSDSVRPVLARVLMDEPEATDHLPVLSRIVVMPEQAPDVR</sequence>
<gene>
    <name evidence="3" type="ORF">BJY17_000733</name>
</gene>
<dbReference type="RefSeq" id="WP_179550175.1">
    <property type="nucleotide sequence ID" value="NZ_JACCFI010000001.1"/>
</dbReference>
<dbReference type="InterPro" id="IPR005135">
    <property type="entry name" value="Endo/exonuclease/phosphatase"/>
</dbReference>
<keyword evidence="3" id="KW-0540">Nuclease</keyword>
<dbReference type="GO" id="GO:0006506">
    <property type="term" value="P:GPI anchor biosynthetic process"/>
    <property type="evidence" value="ECO:0007669"/>
    <property type="project" value="TreeGrafter"/>
</dbReference>
<dbReference type="GO" id="GO:0004527">
    <property type="term" value="F:exonuclease activity"/>
    <property type="evidence" value="ECO:0007669"/>
    <property type="project" value="UniProtKB-KW"/>
</dbReference>
<accession>A0A852WPW2</accession>
<protein>
    <submittedName>
        <fullName evidence="3">Endonuclease/exonuclease/phosphatase family metal-dependent hydrolase</fullName>
    </submittedName>
</protein>
<feature type="chain" id="PRO_5032779541" evidence="1">
    <location>
        <begin position="27"/>
        <end position="287"/>
    </location>
</feature>
<dbReference type="EMBL" id="JACCFI010000001">
    <property type="protein sequence ID" value="NYG19986.1"/>
    <property type="molecule type" value="Genomic_DNA"/>
</dbReference>
<dbReference type="InterPro" id="IPR036691">
    <property type="entry name" value="Endo/exonu/phosph_ase_sf"/>
</dbReference>
<name>A0A852WPW2_9MICO</name>
<comment type="caution">
    <text evidence="3">The sequence shown here is derived from an EMBL/GenBank/DDBJ whole genome shotgun (WGS) entry which is preliminary data.</text>
</comment>
<dbReference type="GO" id="GO:0004519">
    <property type="term" value="F:endonuclease activity"/>
    <property type="evidence" value="ECO:0007669"/>
    <property type="project" value="UniProtKB-KW"/>
</dbReference>
<proteinExistence type="predicted"/>
<evidence type="ECO:0000259" key="2">
    <source>
        <dbReference type="Pfam" id="PF03372"/>
    </source>
</evidence>